<proteinExistence type="predicted"/>
<organism evidence="1 2">
    <name type="scientific">Aeromonas veronii</name>
    <dbReference type="NCBI Taxonomy" id="654"/>
    <lineage>
        <taxon>Bacteria</taxon>
        <taxon>Pseudomonadati</taxon>
        <taxon>Pseudomonadota</taxon>
        <taxon>Gammaproteobacteria</taxon>
        <taxon>Aeromonadales</taxon>
        <taxon>Aeromonadaceae</taxon>
        <taxon>Aeromonas</taxon>
    </lineage>
</organism>
<dbReference type="RefSeq" id="WP_136501879.1">
    <property type="nucleotide sequence ID" value="NZ_SSUX01000008.1"/>
</dbReference>
<dbReference type="Proteomes" id="UP000309618">
    <property type="component" value="Unassembled WGS sequence"/>
</dbReference>
<sequence length="118" mass="12988">MAGLSFTDPDIQGAIFDHAGVYLLLDKDSLSDAQDDQGLAMIQLTEIEVTALEKESCATLVARLHSDATLIKWVTCNLNALNCFLSSPADRLFISRRDLSWMAKCIKDSRGVPAWITN</sequence>
<name>A0A4S5CPF2_AERVE</name>
<dbReference type="EMBL" id="SSUX01000008">
    <property type="protein sequence ID" value="THJ45056.1"/>
    <property type="molecule type" value="Genomic_DNA"/>
</dbReference>
<comment type="caution">
    <text evidence="1">The sequence shown here is derived from an EMBL/GenBank/DDBJ whole genome shotgun (WGS) entry which is preliminary data.</text>
</comment>
<evidence type="ECO:0000313" key="1">
    <source>
        <dbReference type="EMBL" id="THJ45056.1"/>
    </source>
</evidence>
<dbReference type="AlphaFoldDB" id="A0A4S5CPF2"/>
<reference evidence="1 2" key="1">
    <citation type="submission" date="2019-04" db="EMBL/GenBank/DDBJ databases">
        <title>Comparative genomics of Aeromonas veronii strains pathogenic to fish.</title>
        <authorList>
            <person name="Cascarano M.C."/>
            <person name="Smyrli M."/>
            <person name="Katharios P."/>
        </authorList>
    </citation>
    <scope>NUCLEOTIDE SEQUENCE [LARGE SCALE GENOMIC DNA]</scope>
    <source>
        <strain evidence="1 2">XU1</strain>
    </source>
</reference>
<evidence type="ECO:0000313" key="2">
    <source>
        <dbReference type="Proteomes" id="UP000309618"/>
    </source>
</evidence>
<protein>
    <submittedName>
        <fullName evidence="1">Uncharacterized protein</fullName>
    </submittedName>
</protein>
<gene>
    <name evidence="1" type="ORF">E8Q35_12795</name>
</gene>
<accession>A0A4S5CPF2</accession>